<feature type="compositionally biased region" description="Low complexity" evidence="1">
    <location>
        <begin position="38"/>
        <end position="63"/>
    </location>
</feature>
<gene>
    <name evidence="2" type="ORF">XA68_11310</name>
</gene>
<feature type="region of interest" description="Disordered" evidence="1">
    <location>
        <begin position="1"/>
        <end position="424"/>
    </location>
</feature>
<evidence type="ECO:0000313" key="3">
    <source>
        <dbReference type="Proteomes" id="UP000037136"/>
    </source>
</evidence>
<organism evidence="2 3">
    <name type="scientific">Ophiocordyceps unilateralis</name>
    <name type="common">Zombie-ant fungus</name>
    <name type="synonym">Torrubia unilateralis</name>
    <dbReference type="NCBI Taxonomy" id="268505"/>
    <lineage>
        <taxon>Eukaryota</taxon>
        <taxon>Fungi</taxon>
        <taxon>Dikarya</taxon>
        <taxon>Ascomycota</taxon>
        <taxon>Pezizomycotina</taxon>
        <taxon>Sordariomycetes</taxon>
        <taxon>Hypocreomycetidae</taxon>
        <taxon>Hypocreales</taxon>
        <taxon>Ophiocordycipitaceae</taxon>
        <taxon>Ophiocordyceps</taxon>
    </lineage>
</organism>
<feature type="compositionally biased region" description="Basic and acidic residues" evidence="1">
    <location>
        <begin position="201"/>
        <end position="215"/>
    </location>
</feature>
<feature type="region of interest" description="Disordered" evidence="1">
    <location>
        <begin position="447"/>
        <end position="485"/>
    </location>
</feature>
<dbReference type="STRING" id="268505.A0A2A9PG68"/>
<feature type="compositionally biased region" description="Polar residues" evidence="1">
    <location>
        <begin position="361"/>
        <end position="374"/>
    </location>
</feature>
<keyword evidence="3" id="KW-1185">Reference proteome</keyword>
<dbReference type="EMBL" id="LAZP02000143">
    <property type="protein sequence ID" value="PFH60214.1"/>
    <property type="molecule type" value="Genomic_DNA"/>
</dbReference>
<protein>
    <submittedName>
        <fullName evidence="2">Uncharacterized protein</fullName>
    </submittedName>
</protein>
<feature type="compositionally biased region" description="Low complexity" evidence="1">
    <location>
        <begin position="315"/>
        <end position="331"/>
    </location>
</feature>
<dbReference type="AlphaFoldDB" id="A0A2A9PG68"/>
<reference evidence="2 3" key="2">
    <citation type="journal article" date="2017" name="Sci. Rep.">
        <title>Ant-infecting Ophiocordyceps genomes reveal a high diversity of potential behavioral manipulation genes and a possible major role for enterotoxins.</title>
        <authorList>
            <person name="de Bekker C."/>
            <person name="Ohm R.A."/>
            <person name="Evans H.C."/>
            <person name="Brachmann A."/>
            <person name="Hughes D.P."/>
        </authorList>
    </citation>
    <scope>NUCLEOTIDE SEQUENCE [LARGE SCALE GENOMIC DNA]</scope>
    <source>
        <strain evidence="2 3">SC16a</strain>
    </source>
</reference>
<feature type="compositionally biased region" description="Low complexity" evidence="1">
    <location>
        <begin position="129"/>
        <end position="145"/>
    </location>
</feature>
<feature type="compositionally biased region" description="Basic and acidic residues" evidence="1">
    <location>
        <begin position="332"/>
        <end position="345"/>
    </location>
</feature>
<comment type="caution">
    <text evidence="2">The sequence shown here is derived from an EMBL/GenBank/DDBJ whole genome shotgun (WGS) entry which is preliminary data.</text>
</comment>
<feature type="compositionally biased region" description="Polar residues" evidence="1">
    <location>
        <begin position="223"/>
        <end position="244"/>
    </location>
</feature>
<dbReference type="OrthoDB" id="5382952at2759"/>
<name>A0A2A9PG68_OPHUN</name>
<feature type="compositionally biased region" description="Low complexity" evidence="1">
    <location>
        <begin position="92"/>
        <end position="106"/>
    </location>
</feature>
<feature type="compositionally biased region" description="Polar residues" evidence="1">
    <location>
        <begin position="21"/>
        <end position="37"/>
    </location>
</feature>
<reference evidence="2 3" key="1">
    <citation type="journal article" date="2015" name="BMC Genomics">
        <title>Gene expression during zombie ant biting behavior reflects the complexity underlying fungal parasitic behavioral manipulation.</title>
        <authorList>
            <person name="de Bekker C."/>
            <person name="Ohm R.A."/>
            <person name="Loreto R.G."/>
            <person name="Sebastian A."/>
            <person name="Albert I."/>
            <person name="Merrow M."/>
            <person name="Brachmann A."/>
            <person name="Hughes D.P."/>
        </authorList>
    </citation>
    <scope>NUCLEOTIDE SEQUENCE [LARGE SCALE GENOMIC DNA]</scope>
    <source>
        <strain evidence="2 3">SC16a</strain>
    </source>
</reference>
<proteinExistence type="predicted"/>
<sequence length="514" mass="55005">MGYGLPSSPADGLRLRRTAERTSTNKRPMYGTSQRETGTASAGQPSQSSTSSPPSISSRRSAIPHPPSRPPSDSLVNKSRGAAGWPLSHTGSHAQSASWSTSPSPSCDGGRRIASGPNKNNRSYICRDSPGLPRNSSSPSPRRASQGQLKPATGGTAKHVAQSPPSVETVDKVEPRPTVVQTPIIYPELDRYRDLQQSGRSADRRNVDPPHRSTTHDGPPQTPSSIFFSGNSSQISASPSTRLSDSPGPGPYSRDTTPTSISSQSPILVSLNRFKDPTNDQLSAPALSRPPISWMRAGSAPNEAKDLSADPNGLASVRESMTSSSSGSTVRAGDKNMKKEKRSDSRLASFPPSPPPRKSSQNLPRSKFYSSTPREASAGRSPQRPELSPPTRPSLSPRTAPPRRPSRDGTQDIPPQASEPVSVIQSQRAYLDQATTRIDDVAATNWSEHVDAPASRTAGQSIKSRKRSFCRGNQEAGPRWSLATEPVLESQSRNLVHHPISLLQSQEDCPGRGP</sequence>
<accession>A0A2A9PG68</accession>
<feature type="compositionally biased region" description="Low complexity" evidence="1">
    <location>
        <begin position="256"/>
        <end position="267"/>
    </location>
</feature>
<dbReference type="Proteomes" id="UP000037136">
    <property type="component" value="Unassembled WGS sequence"/>
</dbReference>
<evidence type="ECO:0000313" key="2">
    <source>
        <dbReference type="EMBL" id="PFH60214.1"/>
    </source>
</evidence>
<evidence type="ECO:0000256" key="1">
    <source>
        <dbReference type="SAM" id="MobiDB-lite"/>
    </source>
</evidence>